<name>A0A4P6XKA8_9ASCO</name>
<dbReference type="EMBL" id="CP034456">
    <property type="protein sequence ID" value="QBM86576.1"/>
    <property type="molecule type" value="Genomic_DNA"/>
</dbReference>
<dbReference type="InterPro" id="IPR019182">
    <property type="entry name" value="Cytochrome_b-c1_su10_fun"/>
</dbReference>
<dbReference type="PANTHER" id="PTHR28254:SF1">
    <property type="entry name" value="CYTOCHROME B-C1 COMPLEX SUBUNIT 10, MITOCHONDRIAL"/>
    <property type="match status" value="1"/>
</dbReference>
<evidence type="ECO:0000313" key="2">
    <source>
        <dbReference type="Proteomes" id="UP000292447"/>
    </source>
</evidence>
<keyword evidence="2" id="KW-1185">Reference proteome</keyword>
<dbReference type="STRING" id="2163413.A0A4P6XKA8"/>
<dbReference type="GO" id="GO:0005739">
    <property type="term" value="C:mitochondrion"/>
    <property type="evidence" value="ECO:0007669"/>
    <property type="project" value="GOC"/>
</dbReference>
<organism evidence="1 2">
    <name type="scientific">Metschnikowia aff. pulcherrima</name>
    <dbReference type="NCBI Taxonomy" id="2163413"/>
    <lineage>
        <taxon>Eukaryota</taxon>
        <taxon>Fungi</taxon>
        <taxon>Dikarya</taxon>
        <taxon>Ascomycota</taxon>
        <taxon>Saccharomycotina</taxon>
        <taxon>Pichiomycetes</taxon>
        <taxon>Metschnikowiaceae</taxon>
        <taxon>Metschnikowia</taxon>
    </lineage>
</organism>
<gene>
    <name evidence="1" type="primary">MPUL0A12210</name>
    <name evidence="1" type="ORF">METSCH_A12210</name>
</gene>
<dbReference type="Proteomes" id="UP000292447">
    <property type="component" value="Chromosome I"/>
</dbReference>
<dbReference type="PANTHER" id="PTHR28254">
    <property type="entry name" value="CYTOCHROME B-C1 COMPLEX SUBUNIT 10"/>
    <property type="match status" value="1"/>
</dbReference>
<proteinExistence type="predicted"/>
<sequence length="76" mass="8306">MVAYIRGPAYKVAKSNINLAAAKAYGTNLAFWGFGGLAAVATFTDGVPLFKNTFYTKIPFFGSHWEYNPDPEDVPV</sequence>
<dbReference type="Pfam" id="PF09796">
    <property type="entry name" value="QCR10"/>
    <property type="match status" value="1"/>
</dbReference>
<dbReference type="GO" id="GO:0006122">
    <property type="term" value="P:mitochondrial electron transport, ubiquinol to cytochrome c"/>
    <property type="evidence" value="ECO:0007669"/>
    <property type="project" value="InterPro"/>
</dbReference>
<evidence type="ECO:0000313" key="1">
    <source>
        <dbReference type="EMBL" id="QBM86576.1"/>
    </source>
</evidence>
<reference evidence="2" key="1">
    <citation type="submission" date="2019-03" db="EMBL/GenBank/DDBJ databases">
        <title>Snf2 controls pulcherriminic acid biosynthesis and connects pigmentation and antifungal activity of the yeast Metschnikowia pulcherrima.</title>
        <authorList>
            <person name="Gore-Lloyd D."/>
            <person name="Sumann I."/>
            <person name="Brachmann A.O."/>
            <person name="Schneeberger K."/>
            <person name="Ortiz-Merino R.A."/>
            <person name="Moreno-Beltran M."/>
            <person name="Schlaefli M."/>
            <person name="Kirner P."/>
            <person name="Santos Kron A."/>
            <person name="Wolfe K.H."/>
            <person name="Piel J."/>
            <person name="Ahrens C.H."/>
            <person name="Henk D."/>
            <person name="Freimoser F.M."/>
        </authorList>
    </citation>
    <scope>NUCLEOTIDE SEQUENCE [LARGE SCALE GENOMIC DNA]</scope>
    <source>
        <strain evidence="2">APC 1.2</strain>
    </source>
</reference>
<protein>
    <submittedName>
        <fullName evidence="1">Ubiquinol-cytochrome c reductase subunit 10</fullName>
    </submittedName>
</protein>
<accession>A0A4P6XKA8</accession>
<dbReference type="AlphaFoldDB" id="A0A4P6XKA8"/>